<protein>
    <submittedName>
        <fullName evidence="1">Uncharacterized protein</fullName>
    </submittedName>
</protein>
<reference evidence="1" key="1">
    <citation type="submission" date="2014-05" db="EMBL/GenBank/DDBJ databases">
        <authorList>
            <person name="Chronopoulou M."/>
        </authorList>
    </citation>
    <scope>NUCLEOTIDE SEQUENCE</scope>
    <source>
        <tissue evidence="1">Whole organism</tissue>
    </source>
</reference>
<dbReference type="EMBL" id="HACA01028434">
    <property type="protein sequence ID" value="CDW45795.1"/>
    <property type="molecule type" value="Transcribed_RNA"/>
</dbReference>
<sequence>MKKKKNRVTQGNCCKVIRVVSPCRTESRIGDRHWSNYSKCPCLYPYLFPLLSQLILADLMKRQDS</sequence>
<accession>A0A0K2V635</accession>
<organism evidence="1">
    <name type="scientific">Lepeophtheirus salmonis</name>
    <name type="common">Salmon louse</name>
    <name type="synonym">Caligus salmonis</name>
    <dbReference type="NCBI Taxonomy" id="72036"/>
    <lineage>
        <taxon>Eukaryota</taxon>
        <taxon>Metazoa</taxon>
        <taxon>Ecdysozoa</taxon>
        <taxon>Arthropoda</taxon>
        <taxon>Crustacea</taxon>
        <taxon>Multicrustacea</taxon>
        <taxon>Hexanauplia</taxon>
        <taxon>Copepoda</taxon>
        <taxon>Siphonostomatoida</taxon>
        <taxon>Caligidae</taxon>
        <taxon>Lepeophtheirus</taxon>
    </lineage>
</organism>
<evidence type="ECO:0000313" key="1">
    <source>
        <dbReference type="EMBL" id="CDW45795.1"/>
    </source>
</evidence>
<proteinExistence type="predicted"/>
<dbReference type="AlphaFoldDB" id="A0A0K2V635"/>
<name>A0A0K2V635_LEPSM</name>